<evidence type="ECO:0000313" key="3">
    <source>
        <dbReference type="Proteomes" id="UP000053405"/>
    </source>
</evidence>
<feature type="domain" description="Saccharopine dehydrogenase NADP binding" evidence="1">
    <location>
        <begin position="10"/>
        <end position="133"/>
    </location>
</feature>
<dbReference type="RefSeq" id="WP_005941572.1">
    <property type="nucleotide sequence ID" value="NZ_ATVK01000054.1"/>
</dbReference>
<protein>
    <recommendedName>
        <fullName evidence="1">Saccharopine dehydrogenase NADP binding domain-containing protein</fullName>
    </recommendedName>
</protein>
<dbReference type="InterPro" id="IPR036291">
    <property type="entry name" value="NAD(P)-bd_dom_sf"/>
</dbReference>
<gene>
    <name evidence="2" type="ORF">GOHSU_30_00280</name>
</gene>
<dbReference type="Pfam" id="PF03435">
    <property type="entry name" value="Sacchrp_dh_NADP"/>
    <property type="match status" value="1"/>
</dbReference>
<dbReference type="InterPro" id="IPR051276">
    <property type="entry name" value="Saccharopine_DH-like_oxidrdct"/>
</dbReference>
<dbReference type="GO" id="GO:0005886">
    <property type="term" value="C:plasma membrane"/>
    <property type="evidence" value="ECO:0007669"/>
    <property type="project" value="TreeGrafter"/>
</dbReference>
<organism evidence="2 3">
    <name type="scientific">Gordonia hirsuta DSM 44140 = NBRC 16056</name>
    <dbReference type="NCBI Taxonomy" id="1121927"/>
    <lineage>
        <taxon>Bacteria</taxon>
        <taxon>Bacillati</taxon>
        <taxon>Actinomycetota</taxon>
        <taxon>Actinomycetes</taxon>
        <taxon>Mycobacteriales</taxon>
        <taxon>Gordoniaceae</taxon>
        <taxon>Gordonia</taxon>
    </lineage>
</organism>
<evidence type="ECO:0000313" key="2">
    <source>
        <dbReference type="EMBL" id="GAC58104.1"/>
    </source>
</evidence>
<proteinExistence type="predicted"/>
<dbReference type="Proteomes" id="UP000053405">
    <property type="component" value="Unassembled WGS sequence"/>
</dbReference>
<dbReference type="STRING" id="1121927.GOHSU_30_00280"/>
<dbReference type="Gene3D" id="3.40.50.720">
    <property type="entry name" value="NAD(P)-binding Rossmann-like Domain"/>
    <property type="match status" value="1"/>
</dbReference>
<sequence>MPTSREYDLVFFGATGFVGGLTVEYLVRQLPTGLRLAIAGRRRDALESVARSAGRDVDVLVADVRDPAALDAMAKRTAVLVSTVGPYTELGADLVRACAENGTDYADLAGEPLFVRASILAHHETARATGARIVHSSGFDSVPSDLAVKLLADRAHADGEGDLCETTMVVRAIRGGLSGGTAASGLAHGRTMSVSAAARSVARDPYSHSHRRWDEPELGPQSDGRFVSLAAVSPELSGWAGGFFMAFHNTRVVRRSNTLTDWSYGRRFKYSEVMAFPGGPLSLLPAGAAAIGMSGVYGASRLLAFVPESVSGAVLPGRGTGPSARSRAKGYFSFATYTTTASGAEYRATFAMDGDPGYAATAVILGESALALAVDREQLGQAGVITPAVAMGDVLSERLRRANARIDVDRLR</sequence>
<dbReference type="AlphaFoldDB" id="L7LB19"/>
<dbReference type="InterPro" id="IPR005097">
    <property type="entry name" value="Sacchrp_dh_NADP-bd"/>
</dbReference>
<accession>L7LB19</accession>
<dbReference type="EMBL" id="BANT01000030">
    <property type="protein sequence ID" value="GAC58104.1"/>
    <property type="molecule type" value="Genomic_DNA"/>
</dbReference>
<dbReference type="eggNOG" id="COG3268">
    <property type="taxonomic scope" value="Bacteria"/>
</dbReference>
<dbReference type="SUPFAM" id="SSF51735">
    <property type="entry name" value="NAD(P)-binding Rossmann-fold domains"/>
    <property type="match status" value="1"/>
</dbReference>
<dbReference type="PANTHER" id="PTHR12286:SF5">
    <property type="entry name" value="SACCHAROPINE DEHYDROGENASE-LIKE OXIDOREDUCTASE"/>
    <property type="match status" value="1"/>
</dbReference>
<reference evidence="2 3" key="1">
    <citation type="submission" date="2012-12" db="EMBL/GenBank/DDBJ databases">
        <title>Whole genome shotgun sequence of Gordonia hirsuta NBRC 16056.</title>
        <authorList>
            <person name="Isaki-Nakamura S."/>
            <person name="Hosoyama A."/>
            <person name="Tsuchikane K."/>
            <person name="Katsumata H."/>
            <person name="Baba S."/>
            <person name="Yamazaki S."/>
            <person name="Fujita N."/>
        </authorList>
    </citation>
    <scope>NUCLEOTIDE SEQUENCE [LARGE SCALE GENOMIC DNA]</scope>
    <source>
        <strain evidence="2 3">NBRC 16056</strain>
    </source>
</reference>
<keyword evidence="3" id="KW-1185">Reference proteome</keyword>
<dbReference type="GO" id="GO:0009247">
    <property type="term" value="P:glycolipid biosynthetic process"/>
    <property type="evidence" value="ECO:0007669"/>
    <property type="project" value="TreeGrafter"/>
</dbReference>
<name>L7LB19_9ACTN</name>
<evidence type="ECO:0000259" key="1">
    <source>
        <dbReference type="Pfam" id="PF03435"/>
    </source>
</evidence>
<comment type="caution">
    <text evidence="2">The sequence shown here is derived from an EMBL/GenBank/DDBJ whole genome shotgun (WGS) entry which is preliminary data.</text>
</comment>
<dbReference type="OrthoDB" id="4369409at2"/>
<dbReference type="PANTHER" id="PTHR12286">
    <property type="entry name" value="SACCHAROPINE DEHYDROGENASE-LIKE OXIDOREDUCTASE"/>
    <property type="match status" value="1"/>
</dbReference>